<evidence type="ECO:0000313" key="2">
    <source>
        <dbReference type="EMBL" id="GBP36094.1"/>
    </source>
</evidence>
<sequence length="89" mass="9685">MPPRVPEIKGLGRRTDGQQSDPIRVPFFLLRYGTLSDLVQNSVGTTGALRCAADAHETPPWTRANMSQAIQEQCTLAHPENVFAPAGRA</sequence>
<feature type="region of interest" description="Disordered" evidence="1">
    <location>
        <begin position="1"/>
        <end position="20"/>
    </location>
</feature>
<evidence type="ECO:0000256" key="1">
    <source>
        <dbReference type="SAM" id="MobiDB-lite"/>
    </source>
</evidence>
<proteinExistence type="predicted"/>
<dbReference type="EMBL" id="BGZK01000314">
    <property type="protein sequence ID" value="GBP36094.1"/>
    <property type="molecule type" value="Genomic_DNA"/>
</dbReference>
<name>A0A4C1VDR8_EUMVA</name>
<evidence type="ECO:0000313" key="3">
    <source>
        <dbReference type="Proteomes" id="UP000299102"/>
    </source>
</evidence>
<gene>
    <name evidence="2" type="ORF">EVAR_93787_1</name>
</gene>
<dbReference type="AlphaFoldDB" id="A0A4C1VDR8"/>
<accession>A0A4C1VDR8</accession>
<reference evidence="2 3" key="1">
    <citation type="journal article" date="2019" name="Commun. Biol.">
        <title>The bagworm genome reveals a unique fibroin gene that provides high tensile strength.</title>
        <authorList>
            <person name="Kono N."/>
            <person name="Nakamura H."/>
            <person name="Ohtoshi R."/>
            <person name="Tomita M."/>
            <person name="Numata K."/>
            <person name="Arakawa K."/>
        </authorList>
    </citation>
    <scope>NUCLEOTIDE SEQUENCE [LARGE SCALE GENOMIC DNA]</scope>
</reference>
<protein>
    <submittedName>
        <fullName evidence="2">Uncharacterized protein</fullName>
    </submittedName>
</protein>
<comment type="caution">
    <text evidence="2">The sequence shown here is derived from an EMBL/GenBank/DDBJ whole genome shotgun (WGS) entry which is preliminary data.</text>
</comment>
<keyword evidence="3" id="KW-1185">Reference proteome</keyword>
<dbReference type="Proteomes" id="UP000299102">
    <property type="component" value="Unassembled WGS sequence"/>
</dbReference>
<organism evidence="2 3">
    <name type="scientific">Eumeta variegata</name>
    <name type="common">Bagworm moth</name>
    <name type="synonym">Eumeta japonica</name>
    <dbReference type="NCBI Taxonomy" id="151549"/>
    <lineage>
        <taxon>Eukaryota</taxon>
        <taxon>Metazoa</taxon>
        <taxon>Ecdysozoa</taxon>
        <taxon>Arthropoda</taxon>
        <taxon>Hexapoda</taxon>
        <taxon>Insecta</taxon>
        <taxon>Pterygota</taxon>
        <taxon>Neoptera</taxon>
        <taxon>Endopterygota</taxon>
        <taxon>Lepidoptera</taxon>
        <taxon>Glossata</taxon>
        <taxon>Ditrysia</taxon>
        <taxon>Tineoidea</taxon>
        <taxon>Psychidae</taxon>
        <taxon>Oiketicinae</taxon>
        <taxon>Eumeta</taxon>
    </lineage>
</organism>